<evidence type="ECO:0000313" key="1">
    <source>
        <dbReference type="EMBL" id="MET3683563.1"/>
    </source>
</evidence>
<keyword evidence="2" id="KW-1185">Reference proteome</keyword>
<evidence type="ECO:0000313" key="2">
    <source>
        <dbReference type="Proteomes" id="UP001549167"/>
    </source>
</evidence>
<protein>
    <submittedName>
        <fullName evidence="1">Uncharacterized protein</fullName>
    </submittedName>
</protein>
<proteinExistence type="predicted"/>
<reference evidence="1 2" key="1">
    <citation type="submission" date="2024-06" db="EMBL/GenBank/DDBJ databases">
        <title>Genomic Encyclopedia of Type Strains, Phase IV (KMG-IV): sequencing the most valuable type-strain genomes for metagenomic binning, comparative biology and taxonomic classification.</title>
        <authorList>
            <person name="Goeker M."/>
        </authorList>
    </citation>
    <scope>NUCLEOTIDE SEQUENCE [LARGE SCALE GENOMIC DNA]</scope>
    <source>
        <strain evidence="1 2">DSM 23520</strain>
    </source>
</reference>
<comment type="caution">
    <text evidence="1">The sequence shown here is derived from an EMBL/GenBank/DDBJ whole genome shotgun (WGS) entry which is preliminary data.</text>
</comment>
<organism evidence="1 2">
    <name type="scientific">Alkalibacillus flavidus</name>
    <dbReference type="NCBI Taxonomy" id="546021"/>
    <lineage>
        <taxon>Bacteria</taxon>
        <taxon>Bacillati</taxon>
        <taxon>Bacillota</taxon>
        <taxon>Bacilli</taxon>
        <taxon>Bacillales</taxon>
        <taxon>Bacillaceae</taxon>
        <taxon>Alkalibacillus</taxon>
    </lineage>
</organism>
<gene>
    <name evidence="1" type="ORF">ABID56_001658</name>
</gene>
<dbReference type="Proteomes" id="UP001549167">
    <property type="component" value="Unassembled WGS sequence"/>
</dbReference>
<accession>A0ABV2KVG2</accession>
<name>A0ABV2KVG2_9BACI</name>
<sequence length="31" mass="3333">MDTAIIMTLCVTFLVSIFAAGYDATPGEPRK</sequence>
<dbReference type="EMBL" id="JBEPMX010000007">
    <property type="protein sequence ID" value="MET3683563.1"/>
    <property type="molecule type" value="Genomic_DNA"/>
</dbReference>